<gene>
    <name evidence="6" type="ORF">IFR04_011663</name>
</gene>
<dbReference type="NCBIfam" id="TIGR00536">
    <property type="entry name" value="hemK_fam"/>
    <property type="match status" value="1"/>
</dbReference>
<dbReference type="EMBL" id="JAFJYH010000231">
    <property type="protein sequence ID" value="KAG4415204.1"/>
    <property type="molecule type" value="Genomic_DNA"/>
</dbReference>
<dbReference type="CDD" id="cd02440">
    <property type="entry name" value="AdoMet_MTases"/>
    <property type="match status" value="1"/>
</dbReference>
<dbReference type="InterPro" id="IPR050320">
    <property type="entry name" value="N5-glutamine_MTase"/>
</dbReference>
<evidence type="ECO:0000256" key="3">
    <source>
        <dbReference type="ARBA" id="ARBA00022691"/>
    </source>
</evidence>
<dbReference type="Gene3D" id="1.10.8.10">
    <property type="entry name" value="DNA helicase RuvA subunit, C-terminal domain"/>
    <property type="match status" value="1"/>
</dbReference>
<reference evidence="6" key="1">
    <citation type="submission" date="2021-02" db="EMBL/GenBank/DDBJ databases">
        <title>Genome sequence Cadophora malorum strain M34.</title>
        <authorList>
            <person name="Stefanovic E."/>
            <person name="Vu D."/>
            <person name="Scully C."/>
            <person name="Dijksterhuis J."/>
            <person name="Roader J."/>
            <person name="Houbraken J."/>
        </authorList>
    </citation>
    <scope>NUCLEOTIDE SEQUENCE</scope>
    <source>
        <strain evidence="6">M34</strain>
    </source>
</reference>
<dbReference type="Proteomes" id="UP000664132">
    <property type="component" value="Unassembled WGS sequence"/>
</dbReference>
<proteinExistence type="predicted"/>
<dbReference type="GO" id="GO:0008276">
    <property type="term" value="F:protein methyltransferase activity"/>
    <property type="evidence" value="ECO:0007669"/>
    <property type="project" value="InterPro"/>
</dbReference>
<dbReference type="InterPro" id="IPR002052">
    <property type="entry name" value="DNA_methylase_N6_adenine_CS"/>
</dbReference>
<dbReference type="PANTHER" id="PTHR18895:SF74">
    <property type="entry name" value="MTRF1L RELEASE FACTOR GLUTAMINE METHYLTRANSFERASE"/>
    <property type="match status" value="1"/>
</dbReference>
<dbReference type="GO" id="GO:0006304">
    <property type="term" value="P:DNA modification"/>
    <property type="evidence" value="ECO:0007669"/>
    <property type="project" value="InterPro"/>
</dbReference>
<name>A0A8H7T4V6_9HELO</name>
<dbReference type="GO" id="GO:0003676">
    <property type="term" value="F:nucleic acid binding"/>
    <property type="evidence" value="ECO:0007669"/>
    <property type="project" value="InterPro"/>
</dbReference>
<feature type="domain" description="Type II methyltransferase M.TaqI-like" evidence="5">
    <location>
        <begin position="155"/>
        <end position="238"/>
    </location>
</feature>
<dbReference type="PROSITE" id="PS00092">
    <property type="entry name" value="N6_MTASE"/>
    <property type="match status" value="1"/>
</dbReference>
<dbReference type="InterPro" id="IPR011639">
    <property type="entry name" value="MethylTrfase_TaqI-like_dom"/>
</dbReference>
<organism evidence="6 7">
    <name type="scientific">Cadophora malorum</name>
    <dbReference type="NCBI Taxonomy" id="108018"/>
    <lineage>
        <taxon>Eukaryota</taxon>
        <taxon>Fungi</taxon>
        <taxon>Dikarya</taxon>
        <taxon>Ascomycota</taxon>
        <taxon>Pezizomycotina</taxon>
        <taxon>Leotiomycetes</taxon>
        <taxon>Helotiales</taxon>
        <taxon>Ploettnerulaceae</taxon>
        <taxon>Cadophora</taxon>
    </lineage>
</organism>
<sequence length="434" mass="49726">MPRIPPALLLQAYNTSPLLPVVLRGARTLDSATNELRWLKEHVDTLKSACSHVSKKKLLNLCERRSRGEPLQYILGSQPFGELEIKCRHGVLIPRPETEAYTTYIAKLASEDKLGIKVSKNQLKPSLRILDVCSGSGCISLLLHSLLAPRFKLKIFGLDISPQAIALSKENLSHNVKAGHLYSSAIEDTPSHPPEVQFSRTDIFAPLPKNIGQFDIIISNPPYISRSHFNKQTTRSVRNYEPKQALVPIDENPDVFYKRLIRLHQIRLSKVLVMEVGDADQGVRVAEMAFEMNDTSFHRAPRVTNRVEIWRDDPDSDGEEEVVREIAGEEVKIRGRGKIRAVVLFRERTDKHERYRERLNLHVLERLDEPKVVRVSEREWKKQRGIERNDAKERKARICAAMERLLDTTPRLDKEKKGKEKRARERRPGSFGRS</sequence>
<feature type="region of interest" description="Disordered" evidence="4">
    <location>
        <begin position="405"/>
        <end position="434"/>
    </location>
</feature>
<dbReference type="GO" id="GO:0005739">
    <property type="term" value="C:mitochondrion"/>
    <property type="evidence" value="ECO:0007669"/>
    <property type="project" value="TreeGrafter"/>
</dbReference>
<evidence type="ECO:0000256" key="1">
    <source>
        <dbReference type="ARBA" id="ARBA00022603"/>
    </source>
</evidence>
<protein>
    <recommendedName>
        <fullName evidence="5">Type II methyltransferase M.TaqI-like domain-containing protein</fullName>
    </recommendedName>
</protein>
<evidence type="ECO:0000256" key="2">
    <source>
        <dbReference type="ARBA" id="ARBA00022679"/>
    </source>
</evidence>
<evidence type="ECO:0000313" key="6">
    <source>
        <dbReference type="EMBL" id="KAG4415204.1"/>
    </source>
</evidence>
<evidence type="ECO:0000256" key="4">
    <source>
        <dbReference type="SAM" id="MobiDB-lite"/>
    </source>
</evidence>
<dbReference type="GO" id="GO:0032259">
    <property type="term" value="P:methylation"/>
    <property type="evidence" value="ECO:0007669"/>
    <property type="project" value="UniProtKB-KW"/>
</dbReference>
<dbReference type="InterPro" id="IPR029063">
    <property type="entry name" value="SAM-dependent_MTases_sf"/>
</dbReference>
<accession>A0A8H7T4V6</accession>
<keyword evidence="1" id="KW-0489">Methyltransferase</keyword>
<dbReference type="SUPFAM" id="SSF53335">
    <property type="entry name" value="S-adenosyl-L-methionine-dependent methyltransferases"/>
    <property type="match status" value="1"/>
</dbReference>
<dbReference type="Gene3D" id="3.40.50.150">
    <property type="entry name" value="Vaccinia Virus protein VP39"/>
    <property type="match status" value="1"/>
</dbReference>
<dbReference type="PANTHER" id="PTHR18895">
    <property type="entry name" value="HEMK METHYLTRANSFERASE"/>
    <property type="match status" value="1"/>
</dbReference>
<dbReference type="AlphaFoldDB" id="A0A8H7T4V6"/>
<feature type="compositionally biased region" description="Basic and acidic residues" evidence="4">
    <location>
        <begin position="405"/>
        <end position="428"/>
    </location>
</feature>
<dbReference type="Pfam" id="PF07669">
    <property type="entry name" value="Eco57I"/>
    <property type="match status" value="1"/>
</dbReference>
<keyword evidence="7" id="KW-1185">Reference proteome</keyword>
<keyword evidence="2" id="KW-0808">Transferase</keyword>
<dbReference type="OrthoDB" id="269872at2759"/>
<keyword evidence="3" id="KW-0949">S-adenosyl-L-methionine</keyword>
<evidence type="ECO:0000259" key="5">
    <source>
        <dbReference type="Pfam" id="PF07669"/>
    </source>
</evidence>
<comment type="caution">
    <text evidence="6">The sequence shown here is derived from an EMBL/GenBank/DDBJ whole genome shotgun (WGS) entry which is preliminary data.</text>
</comment>
<evidence type="ECO:0000313" key="7">
    <source>
        <dbReference type="Proteomes" id="UP000664132"/>
    </source>
</evidence>
<dbReference type="InterPro" id="IPR004556">
    <property type="entry name" value="HemK-like"/>
</dbReference>